<keyword evidence="6" id="KW-1185">Reference proteome</keyword>
<feature type="transmembrane region" description="Helical" evidence="2">
    <location>
        <begin position="70"/>
        <end position="88"/>
    </location>
</feature>
<evidence type="ECO:0000256" key="1">
    <source>
        <dbReference type="SAM" id="MobiDB-lite"/>
    </source>
</evidence>
<keyword evidence="2" id="KW-1133">Transmembrane helix</keyword>
<feature type="region of interest" description="Disordered" evidence="1">
    <location>
        <begin position="131"/>
        <end position="167"/>
    </location>
</feature>
<dbReference type="Proteomes" id="UP001271263">
    <property type="component" value="Unassembled WGS sequence"/>
</dbReference>
<evidence type="ECO:0000256" key="2">
    <source>
        <dbReference type="SAM" id="Phobius"/>
    </source>
</evidence>
<dbReference type="RefSeq" id="WP_310655627.1">
    <property type="nucleotide sequence ID" value="NZ_JAPMLA010000004.1"/>
</dbReference>
<dbReference type="EMBL" id="JAPMLD010000008">
    <property type="protein sequence ID" value="MDW4825662.1"/>
    <property type="molecule type" value="Genomic_DNA"/>
</dbReference>
<sequence length="374" mass="40508">MQMKSLLCVKGLDNSQRFATISGLIYLALFISVALVGPTGLLYVPGLILAPILALTSLRRLRDAGKPAQLALVAMAPFIFVIVTLVHVHSMMLLLTFMVLAVLAIGYLAMLPAARNLDYVQGYSGPVEMGDAARPVRSQGGRARVEPTLGGIAPSEGREESIPASVETEYQQQMKAESYQSYTDQDSTRSRSRTAQSQLASIQQFIEANRKAVIIAAGSVVGCLLLISLWTLLPSSETHNESVNVVDETEVVEPKVERISTAMPDGFSLALEEDVLIMRWLGESGAPENLWSLATAKGDKTCSRLRFNNGTEYRPMVVDLLADTGTEARFSPLDTEAIVVDMARRGNVSLCGYNFSLKGSQAALGKTAEFRAFL</sequence>
<organism evidence="3 5">
    <name type="scientific">Shewanella fidelis</name>
    <dbReference type="NCBI Taxonomy" id="173509"/>
    <lineage>
        <taxon>Bacteria</taxon>
        <taxon>Pseudomonadati</taxon>
        <taxon>Pseudomonadota</taxon>
        <taxon>Gammaproteobacteria</taxon>
        <taxon>Alteromonadales</taxon>
        <taxon>Shewanellaceae</taxon>
        <taxon>Shewanella</taxon>
    </lineage>
</organism>
<evidence type="ECO:0000313" key="5">
    <source>
        <dbReference type="Proteomes" id="UP001259340"/>
    </source>
</evidence>
<reference evidence="4 6" key="1">
    <citation type="journal article" date="2022" name="bioRxiv">
        <title>Prophages regulate Shewanella fidelis 3313 motility and biofilm formation: implications for gut colonization dynamics in Ciona robusta.</title>
        <authorList>
            <person name="Natarajan O."/>
            <person name="Gibboney S.L."/>
            <person name="Young M.N."/>
            <person name="Lim S.J."/>
            <person name="Pluta N."/>
            <person name="Atkinson C.G."/>
            <person name="Leigh B.A."/>
            <person name="Liberti A."/>
            <person name="Kees E.D."/>
            <person name="Breitbart M."/>
            <person name="Gralnick J.A."/>
            <person name="Dishaw L.J."/>
        </authorList>
    </citation>
    <scope>NUCLEOTIDE SEQUENCE [LARGE SCALE GENOMIC DNA]</scope>
    <source>
        <strain evidence="4 6">JG4066</strain>
    </source>
</reference>
<feature type="transmembrane region" description="Helical" evidence="2">
    <location>
        <begin position="94"/>
        <end position="114"/>
    </location>
</feature>
<dbReference type="AlphaFoldDB" id="A0AAW8NUB8"/>
<dbReference type="Proteomes" id="UP001259340">
    <property type="component" value="Unassembled WGS sequence"/>
</dbReference>
<comment type="caution">
    <text evidence="3">The sequence shown here is derived from an EMBL/GenBank/DDBJ whole genome shotgun (WGS) entry which is preliminary data.</text>
</comment>
<evidence type="ECO:0000313" key="3">
    <source>
        <dbReference type="EMBL" id="MDR8525484.1"/>
    </source>
</evidence>
<feature type="transmembrane region" description="Helical" evidence="2">
    <location>
        <begin position="18"/>
        <end position="36"/>
    </location>
</feature>
<feature type="region of interest" description="Disordered" evidence="1">
    <location>
        <begin position="175"/>
        <end position="194"/>
    </location>
</feature>
<keyword evidence="2" id="KW-0472">Membrane</keyword>
<dbReference type="EMBL" id="JAPMLE010000001">
    <property type="protein sequence ID" value="MDR8525484.1"/>
    <property type="molecule type" value="Genomic_DNA"/>
</dbReference>
<evidence type="ECO:0000313" key="6">
    <source>
        <dbReference type="Proteomes" id="UP001271263"/>
    </source>
</evidence>
<evidence type="ECO:0000313" key="4">
    <source>
        <dbReference type="EMBL" id="MDW4825662.1"/>
    </source>
</evidence>
<feature type="transmembrane region" description="Helical" evidence="2">
    <location>
        <begin position="212"/>
        <end position="233"/>
    </location>
</feature>
<reference evidence="3" key="2">
    <citation type="submission" date="2022-11" db="EMBL/GenBank/DDBJ databases">
        <title>Prophages regulate Shewanella fidelis motility and biofilm formation: implications for gut colonization dynamics in Ciona robusta.</title>
        <authorList>
            <person name="Natarajan O."/>
            <person name="Gibboney S.L."/>
            <person name="Young M.N."/>
            <person name="Lim S.J."/>
            <person name="Pluta N."/>
            <person name="Atkinson C.G.F."/>
            <person name="Leigh B.A."/>
            <person name="Liberti A."/>
            <person name="Kees E."/>
            <person name="Breitbart M."/>
            <person name="Gralnick J."/>
            <person name="Dishaw L.J."/>
        </authorList>
    </citation>
    <scope>NUCLEOTIDE SEQUENCE</scope>
    <source>
        <strain evidence="3">3313</strain>
    </source>
</reference>
<accession>A0AAW8NUB8</accession>
<feature type="transmembrane region" description="Helical" evidence="2">
    <location>
        <begin position="42"/>
        <end position="58"/>
    </location>
</feature>
<name>A0AAW8NUB8_9GAMM</name>
<protein>
    <submittedName>
        <fullName evidence="3">DUF805 domain-containing protein</fullName>
    </submittedName>
</protein>
<keyword evidence="2" id="KW-0812">Transmembrane</keyword>
<proteinExistence type="predicted"/>
<gene>
    <name evidence="3" type="ORF">OS133_17860</name>
    <name evidence="4" type="ORF">OS134_16460</name>
</gene>